<dbReference type="Gramene" id="RZC76017">
    <property type="protein sequence ID" value="RZC76017"/>
    <property type="gene ID" value="C5167_000196"/>
</dbReference>
<protein>
    <recommendedName>
        <fullName evidence="1">Bet v I/Major latex protein domain-containing protein</fullName>
    </recommendedName>
</protein>
<dbReference type="CDD" id="cd07816">
    <property type="entry name" value="Bet_v1-like"/>
    <property type="match status" value="1"/>
</dbReference>
<proteinExistence type="predicted"/>
<reference evidence="2 3" key="1">
    <citation type="journal article" date="2018" name="Science">
        <title>The opium poppy genome and morphinan production.</title>
        <authorList>
            <person name="Guo L."/>
            <person name="Winzer T."/>
            <person name="Yang X."/>
            <person name="Li Y."/>
            <person name="Ning Z."/>
            <person name="He Z."/>
            <person name="Teodor R."/>
            <person name="Lu Y."/>
            <person name="Bowser T.A."/>
            <person name="Graham I.A."/>
            <person name="Ye K."/>
        </authorList>
    </citation>
    <scope>NUCLEOTIDE SEQUENCE [LARGE SCALE GENOMIC DNA]</scope>
    <source>
        <strain evidence="3">cv. HN1</strain>
        <tissue evidence="2">Leaves</tissue>
    </source>
</reference>
<dbReference type="OrthoDB" id="1879545at2759"/>
<sequence>MVSYKLIAELEVAASADDVWGVIGAKDAPQFFMNALPGMFEKIEILEGDGGVGTVLLIVYPEGSVPLTNEEKFVTMDDCERLKEILQTKGGYLDMGVTFYMETFKILECGNSCIIRSIVEYKAPEEVAAKVSSLISVEGLLLMAKIVAKHVVKPEASSIAA</sequence>
<organism evidence="2 3">
    <name type="scientific">Papaver somniferum</name>
    <name type="common">Opium poppy</name>
    <dbReference type="NCBI Taxonomy" id="3469"/>
    <lineage>
        <taxon>Eukaryota</taxon>
        <taxon>Viridiplantae</taxon>
        <taxon>Streptophyta</taxon>
        <taxon>Embryophyta</taxon>
        <taxon>Tracheophyta</taxon>
        <taxon>Spermatophyta</taxon>
        <taxon>Magnoliopsida</taxon>
        <taxon>Ranunculales</taxon>
        <taxon>Papaveraceae</taxon>
        <taxon>Papaveroideae</taxon>
        <taxon>Papaver</taxon>
    </lineage>
</organism>
<feature type="domain" description="Bet v I/Major latex protein" evidence="1">
    <location>
        <begin position="1"/>
        <end position="150"/>
    </location>
</feature>
<dbReference type="InterPro" id="IPR023393">
    <property type="entry name" value="START-like_dom_sf"/>
</dbReference>
<evidence type="ECO:0000313" key="3">
    <source>
        <dbReference type="Proteomes" id="UP000316621"/>
    </source>
</evidence>
<dbReference type="EMBL" id="CM010723">
    <property type="protein sequence ID" value="RZC76017.1"/>
    <property type="molecule type" value="Genomic_DNA"/>
</dbReference>
<dbReference type="Pfam" id="PF00407">
    <property type="entry name" value="Bet_v_1"/>
    <property type="match status" value="1"/>
</dbReference>
<name>A0A4Y7KT98_PAPSO</name>
<evidence type="ECO:0000259" key="1">
    <source>
        <dbReference type="Pfam" id="PF00407"/>
    </source>
</evidence>
<accession>A0A4Y7KT98</accession>
<dbReference type="InterPro" id="IPR000916">
    <property type="entry name" value="Bet_v_I/MLP"/>
</dbReference>
<evidence type="ECO:0000313" key="2">
    <source>
        <dbReference type="EMBL" id="RZC76017.1"/>
    </source>
</evidence>
<dbReference type="AlphaFoldDB" id="A0A4Y7KT98"/>
<dbReference type="Gene3D" id="3.30.530.20">
    <property type="match status" value="1"/>
</dbReference>
<dbReference type="Proteomes" id="UP000316621">
    <property type="component" value="Chromosome 9"/>
</dbReference>
<dbReference type="GO" id="GO:0006952">
    <property type="term" value="P:defense response"/>
    <property type="evidence" value="ECO:0007669"/>
    <property type="project" value="InterPro"/>
</dbReference>
<gene>
    <name evidence="2" type="ORF">C5167_000196</name>
</gene>
<keyword evidence="3" id="KW-1185">Reference proteome</keyword>
<dbReference type="SUPFAM" id="SSF55961">
    <property type="entry name" value="Bet v1-like"/>
    <property type="match status" value="1"/>
</dbReference>